<sequence>MKGKEEPTILLLVYTLGLVLFLIRGVVCVVLDKGTPWLPCHILFFCTSSCITFCLASKALARFMAWAKLGGV</sequence>
<dbReference type="AlphaFoldDB" id="A0A2P2PZY1"/>
<dbReference type="EMBL" id="GGEC01079792">
    <property type="protein sequence ID" value="MBX60276.1"/>
    <property type="molecule type" value="Transcribed_RNA"/>
</dbReference>
<protein>
    <submittedName>
        <fullName evidence="2">Uncharacterized protein</fullName>
    </submittedName>
</protein>
<keyword evidence="1" id="KW-0472">Membrane</keyword>
<organism evidence="2">
    <name type="scientific">Rhizophora mucronata</name>
    <name type="common">Asiatic mangrove</name>
    <dbReference type="NCBI Taxonomy" id="61149"/>
    <lineage>
        <taxon>Eukaryota</taxon>
        <taxon>Viridiplantae</taxon>
        <taxon>Streptophyta</taxon>
        <taxon>Embryophyta</taxon>
        <taxon>Tracheophyta</taxon>
        <taxon>Spermatophyta</taxon>
        <taxon>Magnoliopsida</taxon>
        <taxon>eudicotyledons</taxon>
        <taxon>Gunneridae</taxon>
        <taxon>Pentapetalae</taxon>
        <taxon>rosids</taxon>
        <taxon>fabids</taxon>
        <taxon>Malpighiales</taxon>
        <taxon>Rhizophoraceae</taxon>
        <taxon>Rhizophora</taxon>
    </lineage>
</organism>
<feature type="transmembrane region" description="Helical" evidence="1">
    <location>
        <begin position="41"/>
        <end position="61"/>
    </location>
</feature>
<reference evidence="2" key="1">
    <citation type="submission" date="2018-02" db="EMBL/GenBank/DDBJ databases">
        <title>Rhizophora mucronata_Transcriptome.</title>
        <authorList>
            <person name="Meera S.P."/>
            <person name="Sreeshan A."/>
            <person name="Augustine A."/>
        </authorList>
    </citation>
    <scope>NUCLEOTIDE SEQUENCE</scope>
    <source>
        <tissue evidence="2">Leaf</tissue>
    </source>
</reference>
<keyword evidence="1" id="KW-0812">Transmembrane</keyword>
<evidence type="ECO:0000313" key="2">
    <source>
        <dbReference type="EMBL" id="MBX60276.1"/>
    </source>
</evidence>
<proteinExistence type="predicted"/>
<name>A0A2P2PZY1_RHIMU</name>
<evidence type="ECO:0000256" key="1">
    <source>
        <dbReference type="SAM" id="Phobius"/>
    </source>
</evidence>
<keyword evidence="1" id="KW-1133">Transmembrane helix</keyword>
<accession>A0A2P2PZY1</accession>